<dbReference type="Proteomes" id="UP000002059">
    <property type="component" value="Partially assembled WGS sequence"/>
</dbReference>
<reference evidence="1 2" key="1">
    <citation type="journal article" date="2011" name="PLoS Genet.">
        <title>Comparative genomic analysis of human fungal pathogens causing paracoccidioidomycosis.</title>
        <authorList>
            <person name="Desjardins C.A."/>
            <person name="Champion M.D."/>
            <person name="Holder J.W."/>
            <person name="Muszewska A."/>
            <person name="Goldberg J."/>
            <person name="Bailao A.M."/>
            <person name="Brigido M.M."/>
            <person name="Ferreira M.E."/>
            <person name="Garcia A.M."/>
            <person name="Grynberg M."/>
            <person name="Gujja S."/>
            <person name="Heiman D.I."/>
            <person name="Henn M.R."/>
            <person name="Kodira C.D."/>
            <person name="Leon-Narvaez H."/>
            <person name="Longo L.V."/>
            <person name="Ma L.J."/>
            <person name="Malavazi I."/>
            <person name="Matsuo A.L."/>
            <person name="Morais F.V."/>
            <person name="Pereira M."/>
            <person name="Rodriguez-Brito S."/>
            <person name="Sakthikumar S."/>
            <person name="Salem-Izacc S.M."/>
            <person name="Sykes S.M."/>
            <person name="Teixeira M.M."/>
            <person name="Vallejo M.C."/>
            <person name="Walter M.E."/>
            <person name="Yandava C."/>
            <person name="Young S."/>
            <person name="Zeng Q."/>
            <person name="Zucker J."/>
            <person name="Felipe M.S."/>
            <person name="Goldman G.H."/>
            <person name="Haas B.J."/>
            <person name="McEwen J.G."/>
            <person name="Nino-Vega G."/>
            <person name="Puccia R."/>
            <person name="San-Blas G."/>
            <person name="Soares C.M."/>
            <person name="Birren B.W."/>
            <person name="Cuomo C.A."/>
        </authorList>
    </citation>
    <scope>NUCLEOTIDE SEQUENCE [LARGE SCALE GENOMIC DNA]</scope>
    <source>
        <strain evidence="2">ATCC MYA-826 / Pb01</strain>
    </source>
</reference>
<accession>C1H8N7</accession>
<dbReference type="OrthoDB" id="10573265at2759"/>
<dbReference type="AlphaFoldDB" id="C1H8N7"/>
<evidence type="ECO:0000313" key="1">
    <source>
        <dbReference type="EMBL" id="EEH36710.1"/>
    </source>
</evidence>
<gene>
    <name evidence="1" type="ORF">PAAG_07128</name>
</gene>
<dbReference type="EMBL" id="KN294013">
    <property type="protein sequence ID" value="EEH36710.1"/>
    <property type="molecule type" value="Genomic_DNA"/>
</dbReference>
<protein>
    <submittedName>
        <fullName evidence="1">Uncharacterized protein</fullName>
    </submittedName>
</protein>
<organism evidence="1 2">
    <name type="scientific">Paracoccidioides lutzii (strain ATCC MYA-826 / Pb01)</name>
    <name type="common">Paracoccidioides brasiliensis</name>
    <dbReference type="NCBI Taxonomy" id="502779"/>
    <lineage>
        <taxon>Eukaryota</taxon>
        <taxon>Fungi</taxon>
        <taxon>Dikarya</taxon>
        <taxon>Ascomycota</taxon>
        <taxon>Pezizomycotina</taxon>
        <taxon>Eurotiomycetes</taxon>
        <taxon>Eurotiomycetidae</taxon>
        <taxon>Onygenales</taxon>
        <taxon>Ajellomycetaceae</taxon>
        <taxon>Paracoccidioides</taxon>
    </lineage>
</organism>
<evidence type="ECO:0000313" key="2">
    <source>
        <dbReference type="Proteomes" id="UP000002059"/>
    </source>
</evidence>
<dbReference type="KEGG" id="pbl:PAAG_07128"/>
<dbReference type="HOGENOM" id="CLU_1503909_0_0_1"/>
<dbReference type="GeneID" id="9094177"/>
<dbReference type="VEuPathDB" id="FungiDB:PAAG_07128"/>
<sequence>MRIEKYNNKKSSEDKKALSTANDSSEMFQMANLVQVIEVPVGIMNDLELGPLAYLTVLKLRVISTDYDLNTASLGFFNHNDVEQLINLKDSDTDTFILSPSTGFPVIMLKQLLIDKWHQQLSHIDEENLIKMLQELCFEIAIISSKKLSFCTMCIKAKYKCASYKNAPLHCATCKGLKI</sequence>
<name>C1H8N7_PARBA</name>
<keyword evidence="2" id="KW-1185">Reference proteome</keyword>
<dbReference type="RefSeq" id="XP_002790892.1">
    <property type="nucleotide sequence ID" value="XM_002790846.1"/>
</dbReference>
<proteinExistence type="predicted"/>